<feature type="compositionally biased region" description="Basic residues" evidence="1">
    <location>
        <begin position="18"/>
        <end position="33"/>
    </location>
</feature>
<dbReference type="GeneID" id="18756628"/>
<dbReference type="OrthoDB" id="10599989at2759"/>
<sequence length="176" mass="20102">MCCKNSNSNSNRQQMREARRHARGPPCSRRSHSHAVVVVDQPAPSAPVVFSRFQRRQPVARAAVGNDQMLVHVQHLNQSRHAAHQQQAAYNAPVQAALEPTRQSRRSSGAAGAAGSKEERERERERERELAYAARWKSEKKREPMQMRREMRGERMDDGLPPSYAEVMKQQQQQQA</sequence>
<evidence type="ECO:0000256" key="1">
    <source>
        <dbReference type="SAM" id="MobiDB-lite"/>
    </source>
</evidence>
<dbReference type="InParanoid" id="K1WVC8"/>
<evidence type="ECO:0000313" key="3">
    <source>
        <dbReference type="Proteomes" id="UP000006753"/>
    </source>
</evidence>
<gene>
    <name evidence="2" type="ORF">MBM_00693</name>
</gene>
<dbReference type="EMBL" id="JH921428">
    <property type="protein sequence ID" value="EKD21580.1"/>
    <property type="molecule type" value="Genomic_DNA"/>
</dbReference>
<evidence type="ECO:0000313" key="2">
    <source>
        <dbReference type="EMBL" id="EKD21580.1"/>
    </source>
</evidence>
<proteinExistence type="predicted"/>
<dbReference type="KEGG" id="mbe:MBM_00693"/>
<feature type="compositionally biased region" description="Low complexity" evidence="1">
    <location>
        <begin position="106"/>
        <end position="115"/>
    </location>
</feature>
<dbReference type="Proteomes" id="UP000006753">
    <property type="component" value="Unassembled WGS sequence"/>
</dbReference>
<protein>
    <submittedName>
        <fullName evidence="2">Uncharacterized protein</fullName>
    </submittedName>
</protein>
<dbReference type="AlphaFoldDB" id="K1WVC8"/>
<dbReference type="HOGENOM" id="CLU_1525475_0_0_1"/>
<feature type="region of interest" description="Disordered" evidence="1">
    <location>
        <begin position="78"/>
        <end position="176"/>
    </location>
</feature>
<keyword evidence="3" id="KW-1185">Reference proteome</keyword>
<feature type="region of interest" description="Disordered" evidence="1">
    <location>
        <begin position="1"/>
        <end position="33"/>
    </location>
</feature>
<feature type="compositionally biased region" description="Basic and acidic residues" evidence="1">
    <location>
        <begin position="116"/>
        <end position="158"/>
    </location>
</feature>
<dbReference type="RefSeq" id="XP_007288582.1">
    <property type="nucleotide sequence ID" value="XM_007288520.1"/>
</dbReference>
<name>K1WVC8_MARBU</name>
<feature type="compositionally biased region" description="Low complexity" evidence="1">
    <location>
        <begin position="1"/>
        <end position="11"/>
    </location>
</feature>
<accession>K1WVC8</accession>
<reference evidence="2 3" key="1">
    <citation type="journal article" date="2012" name="BMC Genomics">
        <title>Sequencing the genome of Marssonina brunnea reveals fungus-poplar co-evolution.</title>
        <authorList>
            <person name="Zhu S."/>
            <person name="Cao Y.-Z."/>
            <person name="Jiang C."/>
            <person name="Tan B.-Y."/>
            <person name="Wang Z."/>
            <person name="Feng S."/>
            <person name="Zhang L."/>
            <person name="Su X.-H."/>
            <person name="Brejova B."/>
            <person name="Vinar T."/>
            <person name="Xu M."/>
            <person name="Wang M.-X."/>
            <person name="Zhang S.-G."/>
            <person name="Huang M.-R."/>
            <person name="Wu R."/>
            <person name="Zhou Y."/>
        </authorList>
    </citation>
    <scope>NUCLEOTIDE SEQUENCE [LARGE SCALE GENOMIC DNA]</scope>
    <source>
        <strain evidence="2 3">MB_m1</strain>
    </source>
</reference>
<organism evidence="2 3">
    <name type="scientific">Marssonina brunnea f. sp. multigermtubi (strain MB_m1)</name>
    <name type="common">Marssonina leaf spot fungus</name>
    <dbReference type="NCBI Taxonomy" id="1072389"/>
    <lineage>
        <taxon>Eukaryota</taxon>
        <taxon>Fungi</taxon>
        <taxon>Dikarya</taxon>
        <taxon>Ascomycota</taxon>
        <taxon>Pezizomycotina</taxon>
        <taxon>Leotiomycetes</taxon>
        <taxon>Helotiales</taxon>
        <taxon>Drepanopezizaceae</taxon>
        <taxon>Drepanopeziza</taxon>
    </lineage>
</organism>